<dbReference type="PANTHER" id="PTHR45657">
    <property type="entry name" value="CRAL-TRIO DOMAIN-CONTAINING PROTEIN YKL091C-RELATED"/>
    <property type="match status" value="1"/>
</dbReference>
<proteinExistence type="predicted"/>
<protein>
    <submittedName>
        <fullName evidence="1">Uncharacterized protein</fullName>
    </submittedName>
</protein>
<evidence type="ECO:0000313" key="1">
    <source>
        <dbReference type="EMBL" id="OMO81275.1"/>
    </source>
</evidence>
<dbReference type="Gramene" id="OMO81275">
    <property type="protein sequence ID" value="OMO81275"/>
    <property type="gene ID" value="CCACVL1_12503"/>
</dbReference>
<dbReference type="Gene3D" id="3.40.525.10">
    <property type="entry name" value="CRAL-TRIO lipid binding domain"/>
    <property type="match status" value="1"/>
</dbReference>
<dbReference type="STRING" id="210143.A0A1R3IFF1"/>
<dbReference type="EMBL" id="AWWV01010199">
    <property type="protein sequence ID" value="OMO81275.1"/>
    <property type="molecule type" value="Genomic_DNA"/>
</dbReference>
<keyword evidence="2" id="KW-1185">Reference proteome</keyword>
<gene>
    <name evidence="1" type="ORF">CCACVL1_12503</name>
</gene>
<reference evidence="1 2" key="1">
    <citation type="submission" date="2013-09" db="EMBL/GenBank/DDBJ databases">
        <title>Corchorus capsularis genome sequencing.</title>
        <authorList>
            <person name="Alam M."/>
            <person name="Haque M.S."/>
            <person name="Islam M.S."/>
            <person name="Emdad E.M."/>
            <person name="Islam M.M."/>
            <person name="Ahmed B."/>
            <person name="Halim A."/>
            <person name="Hossen Q.M.M."/>
            <person name="Hossain M.Z."/>
            <person name="Ahmed R."/>
            <person name="Khan M.M."/>
            <person name="Islam R."/>
            <person name="Rashid M.M."/>
            <person name="Khan S.A."/>
            <person name="Rahman M.S."/>
            <person name="Alam M."/>
        </authorList>
    </citation>
    <scope>NUCLEOTIDE SEQUENCE [LARGE SCALE GENOMIC DNA]</scope>
    <source>
        <strain evidence="2">cv. CVL-1</strain>
        <tissue evidence="1">Whole seedling</tissue>
    </source>
</reference>
<organism evidence="1 2">
    <name type="scientific">Corchorus capsularis</name>
    <name type="common">Jute</name>
    <dbReference type="NCBI Taxonomy" id="210143"/>
    <lineage>
        <taxon>Eukaryota</taxon>
        <taxon>Viridiplantae</taxon>
        <taxon>Streptophyta</taxon>
        <taxon>Embryophyta</taxon>
        <taxon>Tracheophyta</taxon>
        <taxon>Spermatophyta</taxon>
        <taxon>Magnoliopsida</taxon>
        <taxon>eudicotyledons</taxon>
        <taxon>Gunneridae</taxon>
        <taxon>Pentapetalae</taxon>
        <taxon>rosids</taxon>
        <taxon>malvids</taxon>
        <taxon>Malvales</taxon>
        <taxon>Malvaceae</taxon>
        <taxon>Grewioideae</taxon>
        <taxon>Apeibeae</taxon>
        <taxon>Corchorus</taxon>
    </lineage>
</organism>
<accession>A0A1R3IFF1</accession>
<evidence type="ECO:0000313" key="2">
    <source>
        <dbReference type="Proteomes" id="UP000188268"/>
    </source>
</evidence>
<dbReference type="OrthoDB" id="1434354at2759"/>
<dbReference type="PANTHER" id="PTHR45657:SF29">
    <property type="entry name" value="PHOSPHATIDYLINOSITOL_PHOSPHATIDYLCHOLINE TRANSFER PROTEIN SFH12"/>
    <property type="match status" value="1"/>
</dbReference>
<sequence>MRLSGVLTFGTDIIFEGLKNFTKAARELITPLQKTDGDNYPETLNRMFIINAGSIQDVVEHC</sequence>
<dbReference type="InterPro" id="IPR051026">
    <property type="entry name" value="PI/PC_transfer"/>
</dbReference>
<comment type="caution">
    <text evidence="1">The sequence shown here is derived from an EMBL/GenBank/DDBJ whole genome shotgun (WGS) entry which is preliminary data.</text>
</comment>
<name>A0A1R3IFF1_COCAP</name>
<dbReference type="AlphaFoldDB" id="A0A1R3IFF1"/>
<dbReference type="InterPro" id="IPR036865">
    <property type="entry name" value="CRAL-TRIO_dom_sf"/>
</dbReference>
<dbReference type="SUPFAM" id="SSF52087">
    <property type="entry name" value="CRAL/TRIO domain"/>
    <property type="match status" value="1"/>
</dbReference>
<dbReference type="Proteomes" id="UP000188268">
    <property type="component" value="Unassembled WGS sequence"/>
</dbReference>